<feature type="non-terminal residue" evidence="1">
    <location>
        <position position="123"/>
    </location>
</feature>
<reference evidence="1" key="1">
    <citation type="submission" date="2022-07" db="EMBL/GenBank/DDBJ databases">
        <authorList>
            <person name="Macas J."/>
            <person name="Novak P."/>
            <person name="Neumann P."/>
        </authorList>
    </citation>
    <scope>NUCLEOTIDE SEQUENCE</scope>
</reference>
<dbReference type="AlphaFoldDB" id="A0AAV0EYC2"/>
<proteinExistence type="predicted"/>
<dbReference type="Proteomes" id="UP001152523">
    <property type="component" value="Unassembled WGS sequence"/>
</dbReference>
<name>A0AAV0EYC2_9ASTE</name>
<keyword evidence="2" id="KW-1185">Reference proteome</keyword>
<protein>
    <submittedName>
        <fullName evidence="1">Uncharacterized protein</fullName>
    </submittedName>
</protein>
<evidence type="ECO:0000313" key="2">
    <source>
        <dbReference type="Proteomes" id="UP001152523"/>
    </source>
</evidence>
<dbReference type="EMBL" id="CAMAPF010000949">
    <property type="protein sequence ID" value="CAH9128193.1"/>
    <property type="molecule type" value="Genomic_DNA"/>
</dbReference>
<gene>
    <name evidence="1" type="ORF">CEPIT_LOCUS28895</name>
</gene>
<accession>A0AAV0EYC2</accession>
<evidence type="ECO:0000313" key="1">
    <source>
        <dbReference type="EMBL" id="CAH9128193.1"/>
    </source>
</evidence>
<comment type="caution">
    <text evidence="1">The sequence shown here is derived from an EMBL/GenBank/DDBJ whole genome shotgun (WGS) entry which is preliminary data.</text>
</comment>
<organism evidence="1 2">
    <name type="scientific">Cuscuta epithymum</name>
    <dbReference type="NCBI Taxonomy" id="186058"/>
    <lineage>
        <taxon>Eukaryota</taxon>
        <taxon>Viridiplantae</taxon>
        <taxon>Streptophyta</taxon>
        <taxon>Embryophyta</taxon>
        <taxon>Tracheophyta</taxon>
        <taxon>Spermatophyta</taxon>
        <taxon>Magnoliopsida</taxon>
        <taxon>eudicotyledons</taxon>
        <taxon>Gunneridae</taxon>
        <taxon>Pentapetalae</taxon>
        <taxon>asterids</taxon>
        <taxon>lamiids</taxon>
        <taxon>Solanales</taxon>
        <taxon>Convolvulaceae</taxon>
        <taxon>Cuscuteae</taxon>
        <taxon>Cuscuta</taxon>
        <taxon>Cuscuta subgen. Cuscuta</taxon>
    </lineage>
</organism>
<sequence length="123" mass="14074">MKRRLLRSIRISSPLLPLLRLLLTNLSPSLSLLVCVYIHTCVCVCAHFLVICGRITRNWLLVSAVKDLKSQPLVNQKLDVVRRIELDETRCCLTELSAARKLFTVCRFPFDELNYGHITSSFS</sequence>